<keyword evidence="1" id="KW-0067">ATP-binding</keyword>
<sequence>MTKEINTMFDADSSSIFLGDDASYQKKEAELAKKLTQKDGSLMTHAQSKKLSQLTADNAQWEDQQLLRSGAVRGSEVQMEFVDEDEHRVILLVHDTKPPFLDGRAVYTKQVEPVMPIKDPTSDMAVISRKGSALVRDIHEKQSMNKSQQCFWELAGSKLRDILGVEKTADQVDADKAKEGEHGEVDFKEDAKFAQHMKEKGDALSEFAKSSP</sequence>
<dbReference type="Proteomes" id="UP000827976">
    <property type="component" value="Chromosome 7"/>
</dbReference>
<proteinExistence type="predicted"/>
<evidence type="ECO:0000313" key="2">
    <source>
        <dbReference type="Proteomes" id="UP000827976"/>
    </source>
</evidence>
<reference evidence="2" key="1">
    <citation type="journal article" date="2022" name="Nat. Commun.">
        <title>Chromosome evolution and the genetic basis of agronomically important traits in greater yam.</title>
        <authorList>
            <person name="Bredeson J.V."/>
            <person name="Lyons J.B."/>
            <person name="Oniyinde I.O."/>
            <person name="Okereke N.R."/>
            <person name="Kolade O."/>
            <person name="Nnabue I."/>
            <person name="Nwadili C.O."/>
            <person name="Hribova E."/>
            <person name="Parker M."/>
            <person name="Nwogha J."/>
            <person name="Shu S."/>
            <person name="Carlson J."/>
            <person name="Kariba R."/>
            <person name="Muthemba S."/>
            <person name="Knop K."/>
            <person name="Barton G.J."/>
            <person name="Sherwood A.V."/>
            <person name="Lopez-Montes A."/>
            <person name="Asiedu R."/>
            <person name="Jamnadass R."/>
            <person name="Muchugi A."/>
            <person name="Goodstein D."/>
            <person name="Egesi C.N."/>
            <person name="Featherston J."/>
            <person name="Asfaw A."/>
            <person name="Simpson G.G."/>
            <person name="Dolezel J."/>
            <person name="Hendre P.S."/>
            <person name="Van Deynze A."/>
            <person name="Kumar P.L."/>
            <person name="Obidiegwu J.E."/>
            <person name="Bhattacharjee R."/>
            <person name="Rokhsar D.S."/>
        </authorList>
    </citation>
    <scope>NUCLEOTIDE SEQUENCE [LARGE SCALE GENOMIC DNA]</scope>
    <source>
        <strain evidence="2">cv. TDa95/00328</strain>
    </source>
</reference>
<protein>
    <submittedName>
        <fullName evidence="1">RNA helicase protein</fullName>
        <ecNumber evidence="1">3.6.4.13</ecNumber>
    </submittedName>
</protein>
<organism evidence="1 2">
    <name type="scientific">Dioscorea alata</name>
    <name type="common">Purple yam</name>
    <dbReference type="NCBI Taxonomy" id="55571"/>
    <lineage>
        <taxon>Eukaryota</taxon>
        <taxon>Viridiplantae</taxon>
        <taxon>Streptophyta</taxon>
        <taxon>Embryophyta</taxon>
        <taxon>Tracheophyta</taxon>
        <taxon>Spermatophyta</taxon>
        <taxon>Magnoliopsida</taxon>
        <taxon>Liliopsida</taxon>
        <taxon>Dioscoreales</taxon>
        <taxon>Dioscoreaceae</taxon>
        <taxon>Dioscorea</taxon>
    </lineage>
</organism>
<evidence type="ECO:0000313" key="1">
    <source>
        <dbReference type="EMBL" id="KAH7678218.1"/>
    </source>
</evidence>
<comment type="caution">
    <text evidence="1">The sequence shown here is derived from an EMBL/GenBank/DDBJ whole genome shotgun (WGS) entry which is preliminary data.</text>
</comment>
<dbReference type="EMBL" id="CM037017">
    <property type="protein sequence ID" value="KAH7678218.1"/>
    <property type="molecule type" value="Genomic_DNA"/>
</dbReference>
<accession>A0ACB7VV74</accession>
<keyword evidence="1" id="KW-0378">Hydrolase</keyword>
<keyword evidence="1" id="KW-0547">Nucleotide-binding</keyword>
<name>A0ACB7VV74_DIOAL</name>
<gene>
    <name evidence="1" type="ORF">IHE45_07G136300</name>
</gene>
<keyword evidence="1" id="KW-0347">Helicase</keyword>
<dbReference type="EC" id="3.6.4.13" evidence="1"/>
<keyword evidence="2" id="KW-1185">Reference proteome</keyword>